<dbReference type="NCBIfam" id="TIGR01596">
    <property type="entry name" value="cas3_HD"/>
    <property type="match status" value="1"/>
</dbReference>
<evidence type="ECO:0000256" key="2">
    <source>
        <dbReference type="ARBA" id="ARBA00009046"/>
    </source>
</evidence>
<evidence type="ECO:0000256" key="8">
    <source>
        <dbReference type="ARBA" id="ARBA00022840"/>
    </source>
</evidence>
<dbReference type="InterPro" id="IPR006483">
    <property type="entry name" value="CRISPR-assoc_Cas3_HD"/>
</dbReference>
<dbReference type="AlphaFoldDB" id="A0AB39TWW1"/>
<dbReference type="InterPro" id="IPR038257">
    <property type="entry name" value="CRISPR-assoc_Cas3_HD_sf"/>
</dbReference>
<keyword evidence="6" id="KW-0378">Hydrolase</keyword>
<dbReference type="CDD" id="cd09641">
    <property type="entry name" value="Cas3''_I"/>
    <property type="match status" value="1"/>
</dbReference>
<name>A0AB39TWW1_9ACTN</name>
<dbReference type="GO" id="GO:0004518">
    <property type="term" value="F:nuclease activity"/>
    <property type="evidence" value="ECO:0007669"/>
    <property type="project" value="UniProtKB-KW"/>
</dbReference>
<comment type="similarity">
    <text evidence="1">In the N-terminal section; belongs to the CRISPR-associated nuclease Cas3-HD family.</text>
</comment>
<evidence type="ECO:0000256" key="9">
    <source>
        <dbReference type="ARBA" id="ARBA00023118"/>
    </source>
</evidence>
<organism evidence="11">
    <name type="scientific">Streptomyces sp. Y1</name>
    <dbReference type="NCBI Taxonomy" id="3238634"/>
    <lineage>
        <taxon>Bacteria</taxon>
        <taxon>Bacillati</taxon>
        <taxon>Actinomycetota</taxon>
        <taxon>Actinomycetes</taxon>
        <taxon>Kitasatosporales</taxon>
        <taxon>Streptomycetaceae</taxon>
        <taxon>Streptomyces</taxon>
    </lineage>
</organism>
<keyword evidence="9" id="KW-0051">Antiviral defense</keyword>
<proteinExistence type="inferred from homology"/>
<keyword evidence="8" id="KW-0067">ATP-binding</keyword>
<dbReference type="SMART" id="SM00487">
    <property type="entry name" value="DEXDc"/>
    <property type="match status" value="1"/>
</dbReference>
<dbReference type="GO" id="GO:0005524">
    <property type="term" value="F:ATP binding"/>
    <property type="evidence" value="ECO:0007669"/>
    <property type="project" value="UniProtKB-KW"/>
</dbReference>
<dbReference type="GO" id="GO:0005829">
    <property type="term" value="C:cytosol"/>
    <property type="evidence" value="ECO:0007669"/>
    <property type="project" value="TreeGrafter"/>
</dbReference>
<dbReference type="EMBL" id="CP163445">
    <property type="protein sequence ID" value="XDQ83640.1"/>
    <property type="molecule type" value="Genomic_DNA"/>
</dbReference>
<dbReference type="InterPro" id="IPR054712">
    <property type="entry name" value="Cas3-like_dom"/>
</dbReference>
<comment type="similarity">
    <text evidence="2">In the central section; belongs to the CRISPR-associated helicase Cas3 family.</text>
</comment>
<evidence type="ECO:0000256" key="4">
    <source>
        <dbReference type="ARBA" id="ARBA00022723"/>
    </source>
</evidence>
<reference evidence="11" key="1">
    <citation type="submission" date="2024-07" db="EMBL/GenBank/DDBJ databases">
        <authorList>
            <person name="Yu S.T."/>
        </authorList>
    </citation>
    <scope>NUCLEOTIDE SEQUENCE</scope>
    <source>
        <strain evidence="11">Y1</strain>
    </source>
</reference>
<sequence>MAPDPLTTPPRRRALTDLRAKSLPRDDPERLTAHLRTVHAVVSQLEARIGAAGIIATEPLFWARVRAAALLHDAGKVAEMFQRQLEHTGDPWGERHEVFSLAYVDLLAPAAGWSEEERLVIATLVAGHHRPLHSASSLGGGKPALSRQYNEQTRWEEAFGRLPGPDCRRPQVPRGLHQEFLAWLTGFLGTEPVPPGPNEPLLADRARKLFEEVLAAWQQPVKAHRGLLAALAQGALTLADHAGSAHVDLQTHMPLPTDYLARLPYTPHPHQQDAGATVGHLVLVAPTGSGKTEAGLAWAARQLTTMLGLPRLVWTLPYRASLNAARRRFQDTLHPVVGEKSPDIGLLHGALARTLLTEALEDDGCGGPTKDTARKARARANAMRLFAQRLRVATPYQLLSAAIAGPTHSSVLLEQANALFVLDELHAYDPEIFGRICAAMRLWEQLGSRIAVLSATLAPPLLAIVDESLYQPVTCHRAAPGTAAVRHRLVVDDRPLSDPESVARLEGWLDEDHSVLVVVNTVATGQALFTILADHARKQYPGDSDAALLLHSRFRNRDRDAIEARLLKRHPERRPVRRSDRPRLRGGLVVATQTVEVSLQLDFDRGAVENAPIEAVAQRAGRVNRRGLHPDGPVEFRVHRTESHRPYDQGAVDAAWSALTTVVEQGGDTLSEEDIDRLLALAYDTDWGHTWATRAREARDGFTAEFLTFTDPFHDRSEHARSLGERFDTVEVLLRDDAEEYRLLALGKKADPLLAAGLLIPLRYGQLKQYNATFDRALGIHLIDGQYDPVLGLRPPAEPETIL</sequence>
<dbReference type="InterPro" id="IPR014001">
    <property type="entry name" value="Helicase_ATP-bd"/>
</dbReference>
<accession>A0AB39TWW1</accession>
<dbReference type="Gene3D" id="3.40.50.300">
    <property type="entry name" value="P-loop containing nucleotide triphosphate hydrolases"/>
    <property type="match status" value="2"/>
</dbReference>
<dbReference type="InterPro" id="IPR050079">
    <property type="entry name" value="DEAD_box_RNA_helicase"/>
</dbReference>
<evidence type="ECO:0000256" key="5">
    <source>
        <dbReference type="ARBA" id="ARBA00022741"/>
    </source>
</evidence>
<dbReference type="Gene3D" id="1.10.3210.30">
    <property type="match status" value="1"/>
</dbReference>
<dbReference type="InterPro" id="IPR011545">
    <property type="entry name" value="DEAD/DEAH_box_helicase_dom"/>
</dbReference>
<dbReference type="PROSITE" id="PS51643">
    <property type="entry name" value="HD_CAS3"/>
    <property type="match status" value="1"/>
</dbReference>
<evidence type="ECO:0000313" key="11">
    <source>
        <dbReference type="EMBL" id="XDQ83640.1"/>
    </source>
</evidence>
<dbReference type="RefSeq" id="WP_369185723.1">
    <property type="nucleotide sequence ID" value="NZ_CP163445.1"/>
</dbReference>
<protein>
    <submittedName>
        <fullName evidence="11">CRISPR-associated helicase Cas3</fullName>
    </submittedName>
</protein>
<keyword evidence="3" id="KW-0540">Nuclease</keyword>
<dbReference type="GO" id="GO:0003676">
    <property type="term" value="F:nucleic acid binding"/>
    <property type="evidence" value="ECO:0007669"/>
    <property type="project" value="InterPro"/>
</dbReference>
<evidence type="ECO:0000259" key="10">
    <source>
        <dbReference type="PROSITE" id="PS51643"/>
    </source>
</evidence>
<dbReference type="InterPro" id="IPR027417">
    <property type="entry name" value="P-loop_NTPase"/>
</dbReference>
<feature type="domain" description="HD Cas3-type" evidence="10">
    <location>
        <begin position="24"/>
        <end position="242"/>
    </location>
</feature>
<dbReference type="PANTHER" id="PTHR47959:SF16">
    <property type="entry name" value="CRISPR-ASSOCIATED NUCLEASE_HELICASE CAS3-RELATED"/>
    <property type="match status" value="1"/>
</dbReference>
<dbReference type="Pfam" id="PF18019">
    <property type="entry name" value="Cas3_HD"/>
    <property type="match status" value="1"/>
</dbReference>
<evidence type="ECO:0000256" key="3">
    <source>
        <dbReference type="ARBA" id="ARBA00022722"/>
    </source>
</evidence>
<keyword evidence="4" id="KW-0479">Metal-binding</keyword>
<dbReference type="InterPro" id="IPR006474">
    <property type="entry name" value="Helicase_Cas3_CRISPR-ass_core"/>
</dbReference>
<keyword evidence="7" id="KW-0347">Helicase</keyword>
<gene>
    <name evidence="11" type="primary">cas3</name>
    <name evidence="11" type="ORF">AB2U05_36620</name>
</gene>
<evidence type="ECO:0000256" key="7">
    <source>
        <dbReference type="ARBA" id="ARBA00022806"/>
    </source>
</evidence>
<dbReference type="GO" id="GO:0051607">
    <property type="term" value="P:defense response to virus"/>
    <property type="evidence" value="ECO:0007669"/>
    <property type="project" value="UniProtKB-KW"/>
</dbReference>
<dbReference type="GO" id="GO:0016787">
    <property type="term" value="F:hydrolase activity"/>
    <property type="evidence" value="ECO:0007669"/>
    <property type="project" value="UniProtKB-KW"/>
</dbReference>
<dbReference type="GO" id="GO:0003724">
    <property type="term" value="F:RNA helicase activity"/>
    <property type="evidence" value="ECO:0007669"/>
    <property type="project" value="TreeGrafter"/>
</dbReference>
<keyword evidence="5" id="KW-0547">Nucleotide-binding</keyword>
<dbReference type="GO" id="GO:0046872">
    <property type="term" value="F:metal ion binding"/>
    <property type="evidence" value="ECO:0007669"/>
    <property type="project" value="UniProtKB-KW"/>
</dbReference>
<dbReference type="SUPFAM" id="SSF109604">
    <property type="entry name" value="HD-domain/PDEase-like"/>
    <property type="match status" value="1"/>
</dbReference>
<dbReference type="SUPFAM" id="SSF52540">
    <property type="entry name" value="P-loop containing nucleoside triphosphate hydrolases"/>
    <property type="match status" value="1"/>
</dbReference>
<dbReference type="Pfam" id="PF00270">
    <property type="entry name" value="DEAD"/>
    <property type="match status" value="1"/>
</dbReference>
<dbReference type="NCBIfam" id="TIGR01587">
    <property type="entry name" value="cas3_core"/>
    <property type="match status" value="1"/>
</dbReference>
<evidence type="ECO:0000256" key="6">
    <source>
        <dbReference type="ARBA" id="ARBA00022801"/>
    </source>
</evidence>
<dbReference type="Pfam" id="PF22590">
    <property type="entry name" value="Cas3-like_C_2"/>
    <property type="match status" value="1"/>
</dbReference>
<dbReference type="PANTHER" id="PTHR47959">
    <property type="entry name" value="ATP-DEPENDENT RNA HELICASE RHLE-RELATED"/>
    <property type="match status" value="1"/>
</dbReference>
<evidence type="ECO:0000256" key="1">
    <source>
        <dbReference type="ARBA" id="ARBA00006847"/>
    </source>
</evidence>